<protein>
    <submittedName>
        <fullName evidence="4">Flagellar motility protein MotE (MotC chaperone)</fullName>
    </submittedName>
</protein>
<keyword evidence="1" id="KW-0175">Coiled coil</keyword>
<feature type="domain" description="Magnesium transporter MgtE intracellular" evidence="3">
    <location>
        <begin position="152"/>
        <end position="209"/>
    </location>
</feature>
<keyword evidence="2" id="KW-0812">Transmembrane</keyword>
<keyword evidence="5" id="KW-1185">Reference proteome</keyword>
<evidence type="ECO:0000256" key="1">
    <source>
        <dbReference type="SAM" id="Coils"/>
    </source>
</evidence>
<dbReference type="SUPFAM" id="SSF158791">
    <property type="entry name" value="MgtE N-terminal domain-like"/>
    <property type="match status" value="1"/>
</dbReference>
<evidence type="ECO:0000256" key="2">
    <source>
        <dbReference type="SAM" id="Phobius"/>
    </source>
</evidence>
<accession>A0A2V3WII9</accession>
<keyword evidence="2" id="KW-1133">Transmembrane helix</keyword>
<dbReference type="AlphaFoldDB" id="A0A2V3WII9"/>
<dbReference type="InterPro" id="IPR006668">
    <property type="entry name" value="Mg_transptr_MgtE_intracell_dom"/>
</dbReference>
<reference evidence="4 5" key="1">
    <citation type="submission" date="2018-05" db="EMBL/GenBank/DDBJ databases">
        <title>Genomic Encyclopedia of Type Strains, Phase IV (KMG-IV): sequencing the most valuable type-strain genomes for metagenomic binning, comparative biology and taxonomic classification.</title>
        <authorList>
            <person name="Goeker M."/>
        </authorList>
    </citation>
    <scope>NUCLEOTIDE SEQUENCE [LARGE SCALE GENOMIC DNA]</scope>
    <source>
        <strain evidence="4 5">DSM 28556</strain>
    </source>
</reference>
<feature type="coiled-coil region" evidence="1">
    <location>
        <begin position="83"/>
        <end position="138"/>
    </location>
</feature>
<dbReference type="Gene3D" id="1.10.287.1490">
    <property type="match status" value="1"/>
</dbReference>
<sequence>MRSRLGNLTHKFKIGENMVKVKKEQQKRNPILWFLFAIVIPVLLAFGIAIVILSVAGIDVTGWAKEKGSNIPIISSMVTTKEDKDLKRQLEKANETIAAQKDELDDLNKEIDSLEGLIDDLEMDMKRLENRNKSEENVTNDDSAQEIDEEVKKVAASFRKMDKEKAADIIQNLDKNMAVAVLASLSGDVRGGILAEMEPKLAAELMEDMLQK</sequence>
<proteinExistence type="predicted"/>
<name>A0A2V3WII9_9BACI</name>
<evidence type="ECO:0000313" key="4">
    <source>
        <dbReference type="EMBL" id="PXW88609.1"/>
    </source>
</evidence>
<keyword evidence="4" id="KW-0969">Cilium</keyword>
<evidence type="ECO:0000259" key="3">
    <source>
        <dbReference type="Pfam" id="PF03448"/>
    </source>
</evidence>
<keyword evidence="4" id="KW-0966">Cell projection</keyword>
<keyword evidence="2" id="KW-0472">Membrane</keyword>
<keyword evidence="4" id="KW-0282">Flagellum</keyword>
<dbReference type="Pfam" id="PF03448">
    <property type="entry name" value="MgtE_N"/>
    <property type="match status" value="1"/>
</dbReference>
<organism evidence="4 5">
    <name type="scientific">Pseudogracilibacillus auburnensis</name>
    <dbReference type="NCBI Taxonomy" id="1494959"/>
    <lineage>
        <taxon>Bacteria</taxon>
        <taxon>Bacillati</taxon>
        <taxon>Bacillota</taxon>
        <taxon>Bacilli</taxon>
        <taxon>Bacillales</taxon>
        <taxon>Bacillaceae</taxon>
        <taxon>Pseudogracilibacillus</taxon>
    </lineage>
</organism>
<gene>
    <name evidence="4" type="ORF">DFR56_103114</name>
</gene>
<feature type="transmembrane region" description="Helical" evidence="2">
    <location>
        <begin position="31"/>
        <end position="58"/>
    </location>
</feature>
<dbReference type="Proteomes" id="UP000247978">
    <property type="component" value="Unassembled WGS sequence"/>
</dbReference>
<comment type="caution">
    <text evidence="4">The sequence shown here is derived from an EMBL/GenBank/DDBJ whole genome shotgun (WGS) entry which is preliminary data.</text>
</comment>
<dbReference type="EMBL" id="QJJQ01000003">
    <property type="protein sequence ID" value="PXW88609.1"/>
    <property type="molecule type" value="Genomic_DNA"/>
</dbReference>
<evidence type="ECO:0000313" key="5">
    <source>
        <dbReference type="Proteomes" id="UP000247978"/>
    </source>
</evidence>